<keyword evidence="2" id="KW-1185">Reference proteome</keyword>
<protein>
    <submittedName>
        <fullName evidence="1">Acetyltransferase</fullName>
    </submittedName>
</protein>
<proteinExistence type="predicted"/>
<evidence type="ECO:0000313" key="2">
    <source>
        <dbReference type="Proteomes" id="UP000254771"/>
    </source>
</evidence>
<name>A0A370DJJ0_9GAMM</name>
<dbReference type="Proteomes" id="UP000254771">
    <property type="component" value="Unassembled WGS sequence"/>
</dbReference>
<dbReference type="GO" id="GO:0016740">
    <property type="term" value="F:transferase activity"/>
    <property type="evidence" value="ECO:0007669"/>
    <property type="project" value="UniProtKB-KW"/>
</dbReference>
<comment type="caution">
    <text evidence="1">The sequence shown here is derived from an EMBL/GenBank/DDBJ whole genome shotgun (WGS) entry which is preliminary data.</text>
</comment>
<evidence type="ECO:0000313" key="1">
    <source>
        <dbReference type="EMBL" id="RDH85072.1"/>
    </source>
</evidence>
<dbReference type="EMBL" id="QFXE01000014">
    <property type="protein sequence ID" value="RDH85072.1"/>
    <property type="molecule type" value="Genomic_DNA"/>
</dbReference>
<organism evidence="1 2">
    <name type="scientific">endosymbiont of Escarpia spicata</name>
    <dbReference type="NCBI Taxonomy" id="2200908"/>
    <lineage>
        <taxon>Bacteria</taxon>
        <taxon>Pseudomonadati</taxon>
        <taxon>Pseudomonadota</taxon>
        <taxon>Gammaproteobacteria</taxon>
        <taxon>sulfur-oxidizing symbionts</taxon>
    </lineage>
</organism>
<gene>
    <name evidence="1" type="ORF">DIZ78_11665</name>
</gene>
<reference evidence="1 2" key="1">
    <citation type="journal article" date="2018" name="ISME J.">
        <title>Endosymbiont genomes yield clues of tubeworm success.</title>
        <authorList>
            <person name="Li Y."/>
            <person name="Liles M.R."/>
            <person name="Halanych K.M."/>
        </authorList>
    </citation>
    <scope>NUCLEOTIDE SEQUENCE [LARGE SCALE GENOMIC DNA]</scope>
    <source>
        <strain evidence="1">A1462</strain>
    </source>
</reference>
<sequence length="69" mass="7930">MFVMQKNTKKMVEVLSLSDLFDPMHGEVVGRFHAGEEMQDPEKFTKADLLFPSGEGLPRCWVDSHYREG</sequence>
<dbReference type="AlphaFoldDB" id="A0A370DJJ0"/>
<accession>A0A370DJJ0</accession>